<dbReference type="InterPro" id="IPR006665">
    <property type="entry name" value="OmpA-like"/>
</dbReference>
<dbReference type="PANTHER" id="PTHR47245">
    <property type="entry name" value="PEPTIDYLPROLYL ISOMERASE"/>
    <property type="match status" value="1"/>
</dbReference>
<dbReference type="GO" id="GO:0016020">
    <property type="term" value="C:membrane"/>
    <property type="evidence" value="ECO:0007669"/>
    <property type="project" value="UniProtKB-UniRule"/>
</dbReference>
<dbReference type="InterPro" id="IPR046357">
    <property type="entry name" value="PPIase_dom_sf"/>
</dbReference>
<evidence type="ECO:0000259" key="5">
    <source>
        <dbReference type="PROSITE" id="PS51123"/>
    </source>
</evidence>
<name>A0A2S7IRK4_9BACT</name>
<keyword evidence="1" id="KW-0697">Rotamase</keyword>
<dbReference type="AlphaFoldDB" id="A0A2S7IRK4"/>
<evidence type="ECO:0000256" key="1">
    <source>
        <dbReference type="PROSITE-ProRule" id="PRU00278"/>
    </source>
</evidence>
<dbReference type="Gene3D" id="3.30.1330.60">
    <property type="entry name" value="OmpA-like domain"/>
    <property type="match status" value="1"/>
</dbReference>
<dbReference type="PROSITE" id="PS51123">
    <property type="entry name" value="OMPA_2"/>
    <property type="match status" value="1"/>
</dbReference>
<dbReference type="OrthoDB" id="14196at2"/>
<feature type="domain" description="PpiC" evidence="4">
    <location>
        <begin position="131"/>
        <end position="233"/>
    </location>
</feature>
<feature type="domain" description="PpiC" evidence="4">
    <location>
        <begin position="238"/>
        <end position="341"/>
    </location>
</feature>
<keyword evidence="1 6" id="KW-0413">Isomerase</keyword>
<dbReference type="SUPFAM" id="SSF103088">
    <property type="entry name" value="OmpA-like"/>
    <property type="match status" value="1"/>
</dbReference>
<dbReference type="InterPro" id="IPR036737">
    <property type="entry name" value="OmpA-like_sf"/>
</dbReference>
<feature type="chain" id="PRO_5015715365" evidence="3">
    <location>
        <begin position="29"/>
        <end position="765"/>
    </location>
</feature>
<comment type="caution">
    <text evidence="6">The sequence shown here is derived from an EMBL/GenBank/DDBJ whole genome shotgun (WGS) entry which is preliminary data.</text>
</comment>
<keyword evidence="7" id="KW-1185">Reference proteome</keyword>
<dbReference type="SUPFAM" id="SSF54534">
    <property type="entry name" value="FKBP-like"/>
    <property type="match status" value="2"/>
</dbReference>
<evidence type="ECO:0000256" key="2">
    <source>
        <dbReference type="PROSITE-ProRule" id="PRU00473"/>
    </source>
</evidence>
<evidence type="ECO:0000256" key="3">
    <source>
        <dbReference type="SAM" id="SignalP"/>
    </source>
</evidence>
<evidence type="ECO:0000259" key="4">
    <source>
        <dbReference type="PROSITE" id="PS50198"/>
    </source>
</evidence>
<gene>
    <name evidence="6" type="ORF">C5O19_12015</name>
</gene>
<keyword evidence="2" id="KW-0472">Membrane</keyword>
<dbReference type="GO" id="GO:0003755">
    <property type="term" value="F:peptidyl-prolyl cis-trans isomerase activity"/>
    <property type="evidence" value="ECO:0007669"/>
    <property type="project" value="UniProtKB-KW"/>
</dbReference>
<dbReference type="InterPro" id="IPR000297">
    <property type="entry name" value="PPIase_PpiC"/>
</dbReference>
<reference evidence="7" key="1">
    <citation type="submission" date="2018-02" db="EMBL/GenBank/DDBJ databases">
        <title>Genome sequencing of Solimonas sp. HR-BB.</title>
        <authorList>
            <person name="Lee Y."/>
            <person name="Jeon C.O."/>
        </authorList>
    </citation>
    <scope>NUCLEOTIDE SEQUENCE [LARGE SCALE GENOMIC DNA]</scope>
    <source>
        <strain evidence="7">HR-U</strain>
    </source>
</reference>
<evidence type="ECO:0000313" key="7">
    <source>
        <dbReference type="Proteomes" id="UP000239590"/>
    </source>
</evidence>
<dbReference type="Proteomes" id="UP000239590">
    <property type="component" value="Unassembled WGS sequence"/>
</dbReference>
<feature type="signal peptide" evidence="3">
    <location>
        <begin position="1"/>
        <end position="28"/>
    </location>
</feature>
<sequence>MNPNCSDMYKSLRWIAFLSCFLDFTAYAQQSTDPVLMTIGPKKVTVSEFMYHYKKNPVGADSLNENASLREYLPLFINYKLKVLAGESLGLDTTEAFREELAGYRKVSAQSFITDKNVTEALVKEAYERMKEEINASHILLEVASNASPDDTLRVYNQAISIRERILKGESFEELAKQFSKDPYAARNGGTLGWFTGLQMVYPFETAAYQTKKGDISMPVRTKFGYHLIRVNDRRTSQGNVQVAHLFVRVDPNATDAEKMTAKTKIEEAYGELQRGVPFEAVVKQFSEDASTKSAGGVMQPFGTGKMLPPFEEAAFALKKENAYSAPFQTQYGWHILKLVKRIPLLDYAEVGGYLRTKVQSDDRSNVSKSAVLRRVKQENKYEENKTAMAAALEKANPLLKDGKWQAPADANLNGQLLFRIGSQVYRVSDFYNYVQQNQRPQAGASPQSLMQSLLNAFIEEKNLEYEEQHLEAKNEDFRDLIQEYHDGMLLFQMLDEKVQGRSLTDTTGQRQFYEQNRNKYQLPPRVKATVLDAASRPILDLALKSLAKKPYALSRKVTDLTFPKGQTKLTEGQREQLFDLIVILTKNYDYQVEISGHADASEADSCSAGRLRSVVNELVKRGNISATRIVEVDESKFKPVSTTNRDKNRRVSFALFTNAPVDVVRQFNTQKADNLIYQEGFFQKGENKFVDAVSWKVGKQTVEKSGRVVQIDIQAVDNARTKTLNEARGQVINDYQVYLEKDWVESLKKQFPVQVNENELKKLK</sequence>
<organism evidence="6 7">
    <name type="scientific">Siphonobacter curvatus</name>
    <dbReference type="NCBI Taxonomy" id="2094562"/>
    <lineage>
        <taxon>Bacteria</taxon>
        <taxon>Pseudomonadati</taxon>
        <taxon>Bacteroidota</taxon>
        <taxon>Cytophagia</taxon>
        <taxon>Cytophagales</taxon>
        <taxon>Cytophagaceae</taxon>
        <taxon>Siphonobacter</taxon>
    </lineage>
</organism>
<dbReference type="EMBL" id="PTRA01000001">
    <property type="protein sequence ID" value="PQA60306.1"/>
    <property type="molecule type" value="Genomic_DNA"/>
</dbReference>
<accession>A0A2S7IRK4</accession>
<protein>
    <submittedName>
        <fullName evidence="6">Peptidylprolyl isomerase</fullName>
    </submittedName>
</protein>
<dbReference type="Pfam" id="PF00639">
    <property type="entry name" value="Rotamase"/>
    <property type="match status" value="1"/>
</dbReference>
<evidence type="ECO:0000313" key="6">
    <source>
        <dbReference type="EMBL" id="PQA60306.1"/>
    </source>
</evidence>
<dbReference type="PROSITE" id="PS50198">
    <property type="entry name" value="PPIC_PPIASE_2"/>
    <property type="match status" value="2"/>
</dbReference>
<dbReference type="PANTHER" id="PTHR47245:SF2">
    <property type="entry name" value="PEPTIDYL-PROLYL CIS-TRANS ISOMERASE HP_0175-RELATED"/>
    <property type="match status" value="1"/>
</dbReference>
<feature type="domain" description="OmpA-like" evidence="5">
    <location>
        <begin position="550"/>
        <end position="660"/>
    </location>
</feature>
<keyword evidence="3" id="KW-0732">Signal</keyword>
<dbReference type="InterPro" id="IPR050245">
    <property type="entry name" value="PrsA_foldase"/>
</dbReference>
<dbReference type="Gene3D" id="3.10.50.40">
    <property type="match status" value="2"/>
</dbReference>
<proteinExistence type="predicted"/>
<dbReference type="Pfam" id="PF13616">
    <property type="entry name" value="Rotamase_3"/>
    <property type="match status" value="1"/>
</dbReference>